<dbReference type="Pfam" id="PF24518">
    <property type="entry name" value="Ig_CD22"/>
    <property type="match status" value="1"/>
</dbReference>
<feature type="domain" description="Ig-like" evidence="1">
    <location>
        <begin position="26"/>
        <end position="98"/>
    </location>
</feature>
<protein>
    <submittedName>
        <fullName evidence="2">Si:dkey-4c23.4</fullName>
    </submittedName>
</protein>
<reference evidence="2" key="2">
    <citation type="submission" date="2025-09" db="UniProtKB">
        <authorList>
            <consortium name="Ensembl"/>
        </authorList>
    </citation>
    <scope>IDENTIFICATION</scope>
</reference>
<dbReference type="SMART" id="SM00409">
    <property type="entry name" value="IG"/>
    <property type="match status" value="1"/>
</dbReference>
<dbReference type="InterPro" id="IPR013783">
    <property type="entry name" value="Ig-like_fold"/>
</dbReference>
<proteinExistence type="predicted"/>
<dbReference type="InterPro" id="IPR007110">
    <property type="entry name" value="Ig-like_dom"/>
</dbReference>
<dbReference type="Ensembl" id="ENSSRHT00000070830.1">
    <property type="protein sequence ID" value="ENSSRHP00000068947.1"/>
    <property type="gene ID" value="ENSSRHG00000034305.1"/>
</dbReference>
<dbReference type="InterPro" id="IPR003599">
    <property type="entry name" value="Ig_sub"/>
</dbReference>
<name>A0A673KZC8_9TELE</name>
<dbReference type="PANTHER" id="PTHR46013:SF4">
    <property type="entry name" value="B-CELL RECEPTOR CD22-RELATED"/>
    <property type="match status" value="1"/>
</dbReference>
<evidence type="ECO:0000313" key="3">
    <source>
        <dbReference type="Proteomes" id="UP000472270"/>
    </source>
</evidence>
<accession>A0A673KZC8</accession>
<dbReference type="Proteomes" id="UP000472270">
    <property type="component" value="Unassembled WGS sequence"/>
</dbReference>
<evidence type="ECO:0000259" key="1">
    <source>
        <dbReference type="PROSITE" id="PS50835"/>
    </source>
</evidence>
<dbReference type="PROSITE" id="PS50835">
    <property type="entry name" value="IG_LIKE"/>
    <property type="match status" value="1"/>
</dbReference>
<reference evidence="2" key="1">
    <citation type="submission" date="2025-08" db="UniProtKB">
        <authorList>
            <consortium name="Ensembl"/>
        </authorList>
    </citation>
    <scope>IDENTIFICATION</scope>
</reference>
<dbReference type="AlphaFoldDB" id="A0A673KZC8"/>
<dbReference type="SUPFAM" id="SSF48726">
    <property type="entry name" value="Immunoglobulin"/>
    <property type="match status" value="1"/>
</dbReference>
<dbReference type="Gene3D" id="2.60.40.10">
    <property type="entry name" value="Immunoglobulins"/>
    <property type="match status" value="1"/>
</dbReference>
<organism evidence="2 3">
    <name type="scientific">Sinocyclocheilus rhinocerous</name>
    <dbReference type="NCBI Taxonomy" id="307959"/>
    <lineage>
        <taxon>Eukaryota</taxon>
        <taxon>Metazoa</taxon>
        <taxon>Chordata</taxon>
        <taxon>Craniata</taxon>
        <taxon>Vertebrata</taxon>
        <taxon>Euteleostomi</taxon>
        <taxon>Actinopterygii</taxon>
        <taxon>Neopterygii</taxon>
        <taxon>Teleostei</taxon>
        <taxon>Ostariophysi</taxon>
        <taxon>Cypriniformes</taxon>
        <taxon>Cyprinidae</taxon>
        <taxon>Cyprininae</taxon>
        <taxon>Sinocyclocheilus</taxon>
    </lineage>
</organism>
<dbReference type="InterPro" id="IPR036179">
    <property type="entry name" value="Ig-like_dom_sf"/>
</dbReference>
<dbReference type="PANTHER" id="PTHR46013">
    <property type="entry name" value="VASCULAR CELL ADHESION MOLECULE 1"/>
    <property type="match status" value="1"/>
</dbReference>
<sequence length="163" mass="18441">MFSSLGSITLDQLSVTCSQQSICAVEGSGVTLRCFYFKINNTTVFWFSEKQSTNWRKNNEPKDLTLDSDYSGRVKHHISSSHSTLTISDVRERDSGEYQLMFIMEDGVKHLSSAAVSLTVTGETDVHFSAKRLSFCGSNKFRDSLRYRSQFLILFAVFPIPEL</sequence>
<evidence type="ECO:0000313" key="2">
    <source>
        <dbReference type="Ensembl" id="ENSSRHP00000068947.1"/>
    </source>
</evidence>
<keyword evidence="3" id="KW-1185">Reference proteome</keyword>
<dbReference type="InterPro" id="IPR056386">
    <property type="entry name" value="Ig_CD22"/>
</dbReference>